<feature type="compositionally biased region" description="Low complexity" evidence="1">
    <location>
        <begin position="101"/>
        <end position="115"/>
    </location>
</feature>
<name>A0A3S1AZE9_ELYCH</name>
<feature type="non-terminal residue" evidence="2">
    <location>
        <position position="162"/>
    </location>
</feature>
<protein>
    <submittedName>
        <fullName evidence="2">Uncharacterized protein</fullName>
    </submittedName>
</protein>
<evidence type="ECO:0000313" key="2">
    <source>
        <dbReference type="EMBL" id="RUS72195.1"/>
    </source>
</evidence>
<feature type="region of interest" description="Disordered" evidence="1">
    <location>
        <begin position="1"/>
        <end position="162"/>
    </location>
</feature>
<comment type="caution">
    <text evidence="2">The sequence shown here is derived from an EMBL/GenBank/DDBJ whole genome shotgun (WGS) entry which is preliminary data.</text>
</comment>
<keyword evidence="3" id="KW-1185">Reference proteome</keyword>
<dbReference type="AlphaFoldDB" id="A0A3S1AZE9"/>
<reference evidence="2 3" key="1">
    <citation type="submission" date="2019-01" db="EMBL/GenBank/DDBJ databases">
        <title>A draft genome assembly of the solar-powered sea slug Elysia chlorotica.</title>
        <authorList>
            <person name="Cai H."/>
            <person name="Li Q."/>
            <person name="Fang X."/>
            <person name="Li J."/>
            <person name="Curtis N.E."/>
            <person name="Altenburger A."/>
            <person name="Shibata T."/>
            <person name="Feng M."/>
            <person name="Maeda T."/>
            <person name="Schwartz J.A."/>
            <person name="Shigenobu S."/>
            <person name="Lundholm N."/>
            <person name="Nishiyama T."/>
            <person name="Yang H."/>
            <person name="Hasebe M."/>
            <person name="Li S."/>
            <person name="Pierce S.K."/>
            <person name="Wang J."/>
        </authorList>
    </citation>
    <scope>NUCLEOTIDE SEQUENCE [LARGE SCALE GENOMIC DNA]</scope>
    <source>
        <strain evidence="2">EC2010</strain>
        <tissue evidence="2">Whole organism of an adult</tissue>
    </source>
</reference>
<feature type="compositionally biased region" description="Basic and acidic residues" evidence="1">
    <location>
        <begin position="116"/>
        <end position="126"/>
    </location>
</feature>
<dbReference type="EMBL" id="RQTK01001099">
    <property type="protein sequence ID" value="RUS72195.1"/>
    <property type="molecule type" value="Genomic_DNA"/>
</dbReference>
<dbReference type="Proteomes" id="UP000271974">
    <property type="component" value="Unassembled WGS sequence"/>
</dbReference>
<organism evidence="2 3">
    <name type="scientific">Elysia chlorotica</name>
    <name type="common">Eastern emerald elysia</name>
    <name type="synonym">Sea slug</name>
    <dbReference type="NCBI Taxonomy" id="188477"/>
    <lineage>
        <taxon>Eukaryota</taxon>
        <taxon>Metazoa</taxon>
        <taxon>Spiralia</taxon>
        <taxon>Lophotrochozoa</taxon>
        <taxon>Mollusca</taxon>
        <taxon>Gastropoda</taxon>
        <taxon>Heterobranchia</taxon>
        <taxon>Euthyneura</taxon>
        <taxon>Panpulmonata</taxon>
        <taxon>Sacoglossa</taxon>
        <taxon>Placobranchoidea</taxon>
        <taxon>Plakobranchidae</taxon>
        <taxon>Elysia</taxon>
    </lineage>
</organism>
<feature type="compositionally biased region" description="Acidic residues" evidence="1">
    <location>
        <begin position="76"/>
        <end position="89"/>
    </location>
</feature>
<sequence length="162" mass="17541">PATSTATEKDDAEEVVRLAKTPESVVVTEHSNGRNKREDVTSVKSFERLHKEGKDRPLSRLGGREQFMVVKKDRDNSDDDYSDDDGDADGGERGAPPTESQQADPQQQQQQQQNDKQPEAAADAKTKHGAARKSSNLSSADVAPGHGVTQESAPTEASTQEK</sequence>
<feature type="compositionally biased region" description="Basic and acidic residues" evidence="1">
    <location>
        <begin position="31"/>
        <end position="58"/>
    </location>
</feature>
<accession>A0A3S1AZE9</accession>
<feature type="compositionally biased region" description="Polar residues" evidence="1">
    <location>
        <begin position="149"/>
        <end position="162"/>
    </location>
</feature>
<evidence type="ECO:0000313" key="3">
    <source>
        <dbReference type="Proteomes" id="UP000271974"/>
    </source>
</evidence>
<feature type="non-terminal residue" evidence="2">
    <location>
        <position position="1"/>
    </location>
</feature>
<evidence type="ECO:0000256" key="1">
    <source>
        <dbReference type="SAM" id="MobiDB-lite"/>
    </source>
</evidence>
<proteinExistence type="predicted"/>
<gene>
    <name evidence="2" type="ORF">EGW08_020044</name>
</gene>